<dbReference type="SMART" id="SM00449">
    <property type="entry name" value="SPRY"/>
    <property type="match status" value="1"/>
</dbReference>
<dbReference type="SUPFAM" id="SSF49899">
    <property type="entry name" value="Concanavalin A-like lectins/glucanases"/>
    <property type="match status" value="1"/>
</dbReference>
<feature type="region of interest" description="Disordered" evidence="1">
    <location>
        <begin position="375"/>
        <end position="511"/>
    </location>
</feature>
<dbReference type="AlphaFoldDB" id="A0AAX4KI76"/>
<dbReference type="Proteomes" id="UP001358614">
    <property type="component" value="Chromosome 1"/>
</dbReference>
<dbReference type="Pfam" id="PF00622">
    <property type="entry name" value="SPRY"/>
    <property type="match status" value="1"/>
</dbReference>
<dbReference type="InterPro" id="IPR050618">
    <property type="entry name" value="Ubq-SigPath_Reg"/>
</dbReference>
<feature type="domain" description="B30.2/SPRY" evidence="2">
    <location>
        <begin position="506"/>
        <end position="702"/>
    </location>
</feature>
<keyword evidence="4" id="KW-1185">Reference proteome</keyword>
<dbReference type="GeneID" id="91103073"/>
<feature type="compositionally biased region" description="Polar residues" evidence="1">
    <location>
        <begin position="307"/>
        <end position="317"/>
    </location>
</feature>
<proteinExistence type="predicted"/>
<feature type="compositionally biased region" description="Polar residues" evidence="1">
    <location>
        <begin position="36"/>
        <end position="46"/>
    </location>
</feature>
<feature type="compositionally biased region" description="Low complexity" evidence="1">
    <location>
        <begin position="106"/>
        <end position="121"/>
    </location>
</feature>
<reference evidence="3 4" key="1">
    <citation type="submission" date="2024-01" db="EMBL/GenBank/DDBJ databases">
        <title>Comparative genomics of Cryptococcus and Kwoniella reveals pathogenesis evolution and contrasting modes of karyotype evolution via chromosome fusion or intercentromeric recombination.</title>
        <authorList>
            <person name="Coelho M.A."/>
            <person name="David-Palma M."/>
            <person name="Shea T."/>
            <person name="Bowers K."/>
            <person name="McGinley-Smith S."/>
            <person name="Mohammad A.W."/>
            <person name="Gnirke A."/>
            <person name="Yurkov A.M."/>
            <person name="Nowrousian M."/>
            <person name="Sun S."/>
            <person name="Cuomo C.A."/>
            <person name="Heitman J."/>
        </authorList>
    </citation>
    <scope>NUCLEOTIDE SEQUENCE [LARGE SCALE GENOMIC DNA]</scope>
    <source>
        <strain evidence="3 4">PYCC6329</strain>
    </source>
</reference>
<dbReference type="RefSeq" id="XP_066084153.1">
    <property type="nucleotide sequence ID" value="XM_066228056.1"/>
</dbReference>
<feature type="region of interest" description="Disordered" evidence="1">
    <location>
        <begin position="775"/>
        <end position="797"/>
    </location>
</feature>
<dbReference type="KEGG" id="ker:91103073"/>
<feature type="compositionally biased region" description="Basic and acidic residues" evidence="1">
    <location>
        <begin position="775"/>
        <end position="785"/>
    </location>
</feature>
<feature type="region of interest" description="Disordered" evidence="1">
    <location>
        <begin position="278"/>
        <end position="346"/>
    </location>
</feature>
<sequence>MPPQRSHSPPVDPFPPLRRAGSSSSSNTPSYASIAARSSSHHTSTDQQQQQQRTWGAEDVDRQDNLDELNMNMNIHPEPEPEPIDIDPSPPWRSGSRHRSTAASIGQVGSGVTSTPSGSSQNRTNARSIADGARNPPQDEEGISTPPAAGPSRPSNRSPPSPSPNRPARTNPDPVPATRLAPMFTLEELLRTQPPRRNEPSSSHTNPDTTTRPTGQTVRAVLNDRRRRREMAYNYPWGMQMERALPSGAGAGSGAGADLEGDVDAVLNMLNDSTDPIVIPFPTDDRSVTRTSTRPLDGSSAGAAPGTNPSQSITSFLRRQRRNPAPTRSNFQFAYDPDEVLPANYPGIEVEDDNLDEDSDEERWASRLRIHTFSDGGENEFDIDGPAPARAQNSGRSNLHRGGNNRRRRSFLERIGAPPDLRFPEEFEDSMDLLPTPRGRTEATGCEPTNKETADNVVPLIVSSKGITRPREEERKGSSTSSSSPVRKKRRMGKISSDSLTSASSSPSRSSYLAHSALPADTPLPSEFIAPLPRSHLAVSTYKSATHPPRPLITFVGCNPTRRDDDATALHTTIPIPVACGIHYYEVEVINKGIEGFMSVGWVKEGINLKRLVGWDEGSWGWHGDDGRSFEGSGRGENFSETWTTSDTVGCGINFLTGKAFFTKNGKVMGHRFSKLASGLYPAVGLRSVGESLAINFTGPFRFDIDSYVRSIKDDLSLEVRSTKVVEIPRLVDQVASSSTSINEEEVAFTKIKGENNPKSALAQALQKELKQIEVAPTEKQKQDQKQGIASESTQTISDPMAKATSAFVLDYLQHNGHSKALSLLRIGMLNKSGQHGSTSISKDAASNAQAEPAYLSKSTEDVKLSDFQSKEQAIKWLHTTMTQSFKNPIPTLLVRDLSGSKNFSISVQASLEIYKFLHLLYISTQSEASGNDSALEKVLDKGRSIRMEMIIWNPDDRAVAEKAFGLMGQPEILNDVFWKTKRQELADGLVKVLREMNNLNQISQLEQAIRQTRVVLRTLAEKSPKSGAAFVDMKDVLKNS</sequence>
<dbReference type="InterPro" id="IPR003877">
    <property type="entry name" value="SPRY_dom"/>
</dbReference>
<feature type="region of interest" description="Disordered" evidence="1">
    <location>
        <begin position="1"/>
        <end position="227"/>
    </location>
</feature>
<evidence type="ECO:0000256" key="1">
    <source>
        <dbReference type="SAM" id="MobiDB-lite"/>
    </source>
</evidence>
<evidence type="ECO:0000313" key="4">
    <source>
        <dbReference type="Proteomes" id="UP001358614"/>
    </source>
</evidence>
<accession>A0AAX4KI76</accession>
<evidence type="ECO:0000313" key="3">
    <source>
        <dbReference type="EMBL" id="WWD06186.1"/>
    </source>
</evidence>
<feature type="compositionally biased region" description="Polar residues" evidence="1">
    <location>
        <begin position="200"/>
        <end position="217"/>
    </location>
</feature>
<dbReference type="EMBL" id="CP144089">
    <property type="protein sequence ID" value="WWD06186.1"/>
    <property type="molecule type" value="Genomic_DNA"/>
</dbReference>
<gene>
    <name evidence="3" type="ORF">V865_004271</name>
</gene>
<name>A0AAX4KI76_9TREE</name>
<protein>
    <recommendedName>
        <fullName evidence="2">B30.2/SPRY domain-containing protein</fullName>
    </recommendedName>
</protein>
<feature type="compositionally biased region" description="Low complexity" evidence="1">
    <location>
        <begin position="22"/>
        <end position="33"/>
    </location>
</feature>
<dbReference type="InterPro" id="IPR001870">
    <property type="entry name" value="B30.2/SPRY"/>
</dbReference>
<feature type="compositionally biased region" description="Polar residues" evidence="1">
    <location>
        <begin position="786"/>
        <end position="797"/>
    </location>
</feature>
<feature type="compositionally biased region" description="Low complexity" evidence="1">
    <location>
        <begin position="146"/>
        <end position="156"/>
    </location>
</feature>
<dbReference type="InterPro" id="IPR043136">
    <property type="entry name" value="B30.2/SPRY_sf"/>
</dbReference>
<dbReference type="Gene3D" id="2.60.120.920">
    <property type="match status" value="1"/>
</dbReference>
<feature type="compositionally biased region" description="Low complexity" evidence="1">
    <location>
        <begin position="393"/>
        <end position="402"/>
    </location>
</feature>
<dbReference type="PANTHER" id="PTHR12864">
    <property type="entry name" value="RAN BINDING PROTEIN 9-RELATED"/>
    <property type="match status" value="1"/>
</dbReference>
<dbReference type="InterPro" id="IPR013320">
    <property type="entry name" value="ConA-like_dom_sf"/>
</dbReference>
<organism evidence="3 4">
    <name type="scientific">Kwoniella europaea PYCC6329</name>
    <dbReference type="NCBI Taxonomy" id="1423913"/>
    <lineage>
        <taxon>Eukaryota</taxon>
        <taxon>Fungi</taxon>
        <taxon>Dikarya</taxon>
        <taxon>Basidiomycota</taxon>
        <taxon>Agaricomycotina</taxon>
        <taxon>Tremellomycetes</taxon>
        <taxon>Tremellales</taxon>
        <taxon>Cryptococcaceae</taxon>
        <taxon>Kwoniella</taxon>
    </lineage>
</organism>
<feature type="compositionally biased region" description="Low complexity" evidence="1">
    <location>
        <begin position="496"/>
        <end position="511"/>
    </location>
</feature>
<evidence type="ECO:0000259" key="2">
    <source>
        <dbReference type="PROSITE" id="PS50188"/>
    </source>
</evidence>
<dbReference type="PROSITE" id="PS50188">
    <property type="entry name" value="B302_SPRY"/>
    <property type="match status" value="1"/>
</dbReference>